<protein>
    <recommendedName>
        <fullName evidence="4">Toxoplasma gondii family B protein</fullName>
    </recommendedName>
</protein>
<evidence type="ECO:0000256" key="2">
    <source>
        <dbReference type="SAM" id="Phobius"/>
    </source>
</evidence>
<evidence type="ECO:0008006" key="4">
    <source>
        <dbReference type="Google" id="ProtNLM"/>
    </source>
</evidence>
<gene>
    <name evidence="3" type="ORF">BN1204_006930</name>
</gene>
<evidence type="ECO:0000313" key="3">
    <source>
        <dbReference type="EMBL" id="CEL64819.1"/>
    </source>
</evidence>
<feature type="transmembrane region" description="Helical" evidence="2">
    <location>
        <begin position="60"/>
        <end position="81"/>
    </location>
</feature>
<name>A0A0F7U4W1_NEOCL</name>
<proteinExistence type="predicted"/>
<feature type="compositionally biased region" description="Basic and acidic residues" evidence="1">
    <location>
        <begin position="34"/>
        <end position="50"/>
    </location>
</feature>
<keyword evidence="2" id="KW-1133">Transmembrane helix</keyword>
<organism evidence="3">
    <name type="scientific">Neospora caninum (strain Liverpool)</name>
    <dbReference type="NCBI Taxonomy" id="572307"/>
    <lineage>
        <taxon>Eukaryota</taxon>
        <taxon>Sar</taxon>
        <taxon>Alveolata</taxon>
        <taxon>Apicomplexa</taxon>
        <taxon>Conoidasida</taxon>
        <taxon>Coccidia</taxon>
        <taxon>Eucoccidiorida</taxon>
        <taxon>Eimeriorina</taxon>
        <taxon>Sarcocystidae</taxon>
        <taxon>Neospora</taxon>
    </lineage>
</organism>
<accession>A0A0F7U4W1</accession>
<feature type="region of interest" description="Disordered" evidence="1">
    <location>
        <begin position="31"/>
        <end position="50"/>
    </location>
</feature>
<sequence length="173" mass="18625">MTADSINSGGNGSDATSVAFGSAFQTEAQQQRTQVHDLLKGKKRSSPLERKTSALRRTKYMSAAKAGFLLATVFVLLLASVKLRQCRHDLLKKTSSETEGNTRRRLAEGGGGGEDGKCVSLASASIGCRWIGWLTPLVKKEAGTASPTRPHQPFTARGKLVDMPPSIYWAISF</sequence>
<dbReference type="EMBL" id="LN714477">
    <property type="protein sequence ID" value="CEL64819.1"/>
    <property type="molecule type" value="Genomic_DNA"/>
</dbReference>
<dbReference type="AlphaFoldDB" id="A0A0F7U4W1"/>
<keyword evidence="2" id="KW-0812">Transmembrane</keyword>
<evidence type="ECO:0000256" key="1">
    <source>
        <dbReference type="SAM" id="MobiDB-lite"/>
    </source>
</evidence>
<reference evidence="3" key="1">
    <citation type="journal article" date="2015" name="PLoS ONE">
        <title>Comprehensive Evaluation of Toxoplasma gondii VEG and Neospora caninum LIV Genomes with Tachyzoite Stage Transcriptome and Proteome Defines Novel Transcript Features.</title>
        <authorList>
            <person name="Ramaprasad A."/>
            <person name="Mourier T."/>
            <person name="Naeem R."/>
            <person name="Malas T.B."/>
            <person name="Moussa E."/>
            <person name="Panigrahi A."/>
            <person name="Vermont S.J."/>
            <person name="Otto T.D."/>
            <person name="Wastling J."/>
            <person name="Pain A."/>
        </authorList>
    </citation>
    <scope>NUCLEOTIDE SEQUENCE</scope>
    <source>
        <strain evidence="3">Liverpool</strain>
    </source>
</reference>
<keyword evidence="2" id="KW-0472">Membrane</keyword>